<dbReference type="Proteomes" id="UP000608754">
    <property type="component" value="Unassembled WGS sequence"/>
</dbReference>
<dbReference type="SUPFAM" id="SSF56801">
    <property type="entry name" value="Acetyl-CoA synthetase-like"/>
    <property type="match status" value="1"/>
</dbReference>
<dbReference type="InterPro" id="IPR000873">
    <property type="entry name" value="AMP-dep_synth/lig_dom"/>
</dbReference>
<name>A0A8J7K4B5_9FLAO</name>
<evidence type="ECO:0000313" key="4">
    <source>
        <dbReference type="EMBL" id="MBF0597319.1"/>
    </source>
</evidence>
<dbReference type="Pfam" id="PF00501">
    <property type="entry name" value="AMP-binding"/>
    <property type="match status" value="1"/>
</dbReference>
<evidence type="ECO:0000256" key="2">
    <source>
        <dbReference type="ARBA" id="ARBA00022840"/>
    </source>
</evidence>
<keyword evidence="4" id="KW-0436">Ligase</keyword>
<evidence type="ECO:0000259" key="3">
    <source>
        <dbReference type="Pfam" id="PF00501"/>
    </source>
</evidence>
<keyword evidence="5" id="KW-1185">Reference proteome</keyword>
<dbReference type="PRINTS" id="PR00154">
    <property type="entry name" value="AMPBINDING"/>
</dbReference>
<sequence length="588" mass="66442">MNQPKRLFDLPYRQLELFPDLNMLNAKKDGKWLAITSKRFIALVNEVSKGLLANGVKQGDKVGLISENRLEWNVIDFAIQQIGGVVVAIYPNISDADYQYIFNDAEIKICIVSNASLYDRITDLKNNLPTLEKLYIINSVPHKTNWDELITQGEYITQAQIDHLKDQVHEDDLATLIYTSGTTGTPKGVMLSHKNILSNAIGADRPTPTKAYDKALTFLPSCHAYERMIQYLYMYKGMQVYYAESMDTIGENMKEIQPDMISAVPRLLEKVYEKIMAKGNELTGIKRKLFFWAVKVGESYDPNPENRSFAYNLKYSIAHRLVLSKWKEGLGGNLGAVCSGSAALNQRLMRLYFAAKVNVYEGYGLTEASPLISVNSYQDGVLIGSVGPAIPGVEFKLANDGEIMVKGPNVMLGYYNKPEATAEVIKDGWLLTGDIGEIIDGKFLKIIDRKKEMFKTSGGKYIVPAQIESKMVESDFIEQFMVIGENRKFPAALVVPSYQNLKEWAKNNAKDILSLPHEEFLKTKEIKTKLNEEVNRINSNFGNWETIKKIEIIPTEFSIEGGELTPTLKLKRKVILEKYKESIDKIYQ</sequence>
<protein>
    <submittedName>
        <fullName evidence="4">Long-chain fatty acid--CoA ligase</fullName>
    </submittedName>
</protein>
<dbReference type="GO" id="GO:0016020">
    <property type="term" value="C:membrane"/>
    <property type="evidence" value="ECO:0007669"/>
    <property type="project" value="TreeGrafter"/>
</dbReference>
<dbReference type="CDD" id="cd05907">
    <property type="entry name" value="VL_LC_FACS_like"/>
    <property type="match status" value="1"/>
</dbReference>
<dbReference type="InterPro" id="IPR042099">
    <property type="entry name" value="ANL_N_sf"/>
</dbReference>
<dbReference type="Pfam" id="PF23562">
    <property type="entry name" value="AMP-binding_C_3"/>
    <property type="match status" value="1"/>
</dbReference>
<keyword evidence="2" id="KW-0067">ATP-binding</keyword>
<evidence type="ECO:0000256" key="1">
    <source>
        <dbReference type="ARBA" id="ARBA00022741"/>
    </source>
</evidence>
<dbReference type="AlphaFoldDB" id="A0A8J7K4B5"/>
<gene>
    <name evidence="4" type="ORF">IM532_07645</name>
</gene>
<dbReference type="PROSITE" id="PS00455">
    <property type="entry name" value="AMP_BINDING"/>
    <property type="match status" value="1"/>
</dbReference>
<dbReference type="InterPro" id="IPR020459">
    <property type="entry name" value="AMP-binding"/>
</dbReference>
<evidence type="ECO:0000313" key="5">
    <source>
        <dbReference type="Proteomes" id="UP000608754"/>
    </source>
</evidence>
<accession>A0A8J7K4B5</accession>
<dbReference type="PANTHER" id="PTHR43272">
    <property type="entry name" value="LONG-CHAIN-FATTY-ACID--COA LIGASE"/>
    <property type="match status" value="1"/>
</dbReference>
<dbReference type="GO" id="GO:0005524">
    <property type="term" value="F:ATP binding"/>
    <property type="evidence" value="ECO:0007669"/>
    <property type="project" value="UniProtKB-KW"/>
</dbReference>
<dbReference type="Gene3D" id="3.40.50.12780">
    <property type="entry name" value="N-terminal domain of ligase-like"/>
    <property type="match status" value="2"/>
</dbReference>
<feature type="domain" description="AMP-dependent synthetase/ligase" evidence="3">
    <location>
        <begin position="30"/>
        <end position="415"/>
    </location>
</feature>
<comment type="caution">
    <text evidence="4">The sequence shown here is derived from an EMBL/GenBank/DDBJ whole genome shotgun (WGS) entry which is preliminary data.</text>
</comment>
<dbReference type="EMBL" id="JADGIK010000004">
    <property type="protein sequence ID" value="MBF0597319.1"/>
    <property type="molecule type" value="Genomic_DNA"/>
</dbReference>
<dbReference type="GO" id="GO:0004467">
    <property type="term" value="F:long-chain fatty acid-CoA ligase activity"/>
    <property type="evidence" value="ECO:0007669"/>
    <property type="project" value="TreeGrafter"/>
</dbReference>
<reference evidence="4" key="1">
    <citation type="submission" date="2020-10" db="EMBL/GenBank/DDBJ databases">
        <authorList>
            <person name="Lu T."/>
            <person name="Wang Q."/>
            <person name="Han X."/>
        </authorList>
    </citation>
    <scope>NUCLEOTIDE SEQUENCE</scope>
    <source>
        <strain evidence="4">WQ 117</strain>
    </source>
</reference>
<dbReference type="RefSeq" id="WP_194182863.1">
    <property type="nucleotide sequence ID" value="NZ_JADGIK010000004.1"/>
</dbReference>
<dbReference type="InterPro" id="IPR020845">
    <property type="entry name" value="AMP-binding_CS"/>
</dbReference>
<proteinExistence type="predicted"/>
<keyword evidence="1" id="KW-0547">Nucleotide-binding</keyword>
<dbReference type="PANTHER" id="PTHR43272:SF33">
    <property type="entry name" value="AMP-BINDING DOMAIN-CONTAINING PROTEIN-RELATED"/>
    <property type="match status" value="1"/>
</dbReference>
<organism evidence="4 5">
    <name type="scientific">Faecalibacter rhinopitheci</name>
    <dbReference type="NCBI Taxonomy" id="2779678"/>
    <lineage>
        <taxon>Bacteria</taxon>
        <taxon>Pseudomonadati</taxon>
        <taxon>Bacteroidota</taxon>
        <taxon>Flavobacteriia</taxon>
        <taxon>Flavobacteriales</taxon>
        <taxon>Weeksellaceae</taxon>
        <taxon>Faecalibacter</taxon>
    </lineage>
</organism>